<dbReference type="InterPro" id="IPR000160">
    <property type="entry name" value="GGDEF_dom"/>
</dbReference>
<organism evidence="3 4">
    <name type="scientific">Kineococcus glutinatus</name>
    <dbReference type="NCBI Taxonomy" id="1070872"/>
    <lineage>
        <taxon>Bacteria</taxon>
        <taxon>Bacillati</taxon>
        <taxon>Actinomycetota</taxon>
        <taxon>Actinomycetes</taxon>
        <taxon>Kineosporiales</taxon>
        <taxon>Kineosporiaceae</taxon>
        <taxon>Kineococcus</taxon>
    </lineage>
</organism>
<dbReference type="PANTHER" id="PTHR44757:SF2">
    <property type="entry name" value="BIOFILM ARCHITECTURE MAINTENANCE PROTEIN MBAA"/>
    <property type="match status" value="1"/>
</dbReference>
<evidence type="ECO:0000313" key="3">
    <source>
        <dbReference type="EMBL" id="GAA4972982.1"/>
    </source>
</evidence>
<dbReference type="SUPFAM" id="SSF55781">
    <property type="entry name" value="GAF domain-like"/>
    <property type="match status" value="1"/>
</dbReference>
<dbReference type="Gene3D" id="3.20.20.450">
    <property type="entry name" value="EAL domain"/>
    <property type="match status" value="1"/>
</dbReference>
<dbReference type="PROSITE" id="PS50887">
    <property type="entry name" value="GGDEF"/>
    <property type="match status" value="1"/>
</dbReference>
<dbReference type="SMART" id="SM00267">
    <property type="entry name" value="GGDEF"/>
    <property type="match status" value="1"/>
</dbReference>
<dbReference type="Pfam" id="PF01590">
    <property type="entry name" value="GAF"/>
    <property type="match status" value="1"/>
</dbReference>
<dbReference type="InterPro" id="IPR029016">
    <property type="entry name" value="GAF-like_dom_sf"/>
</dbReference>
<accession>A0ABP9HKN9</accession>
<sequence length="949" mass="101124">MLRHVHQRGGPDAVAEVVRRSGTTERLEDLLDEAHWSSYDTRVRLLQAAVDVLDDDGCTFAMGAAALRSGLNHSLVLALQAFGSPRQVYRFLPRAVPKFTTTSTMEVVESGPTHATLRYRLHEGYRHSRLDCRYAQGLIVMVPEMFGLPPATLVHEECESDGAPACVYHVTWANRGRWPWRWFDARRRRDPQLAALRGQLEALQSAAADLAGAEDLSAGLQRITERAAAAVLAPAHLFAVRDPDGGAPLVHFSGLEPQRAAEMAATLLAGGSLGGSAVVVDVTSSRRAHGHLAAVYPDGQRGPAEERSLLGAYAQHAAAALDLLVALEGSRRGEERASVLLALAHEMRAASDADTVADVVASTVPGFVGCDHAAVMFWDAGSGQLRSVAGRGFTAEEQEVWDAALIRADETPELVALLTAQEPIVIHQEQASGPLGTLMERIGAVGCIVVPLLADERLLGVATASWRPGRMPQDLGEVLARLGGVAEYTATALQNTELLARVRHQSEHDALTALPNRVLFTERLEQALLGTGWGTGTAVLFCDLDKFKQVNDVHGHAAGDELLRQVAARLRGVLRTGDTVGRLSGDEFAVLLEGVADEVTARELGQRIVSCFAEPFRVEGRDLHVTTSVGAGVHTGPHGRADDLLRTADGAMYAAKQRGRNQVVVAAGPAGDAGEADEAGSVSLESELRTAVGNGQLRLFFQPVVEVREGCRVAGAEALVRWEHPRLGMLPPSAFLALAEETGVVVEMDLWSLGAACRALASWPRDERGELTVAVNLASRTLLDPRLHATVRSALADSGVAPARLHLEVVESRSLVDVPALAEKLAELRRLGVRTSLDDFGTGYSTLTWLQRLPVDQVKVDRSFTARVEHDPASLALVRGIVALAREVGVEVVAEGVETPEQLAALRAAGCELVQGYLFGRPAPVPPALPAPPAPPVPAAPPVPVGSAV</sequence>
<evidence type="ECO:0000313" key="4">
    <source>
        <dbReference type="Proteomes" id="UP001501195"/>
    </source>
</evidence>
<comment type="caution">
    <text evidence="3">The sequence shown here is derived from an EMBL/GenBank/DDBJ whole genome shotgun (WGS) entry which is preliminary data.</text>
</comment>
<reference evidence="4" key="1">
    <citation type="journal article" date="2019" name="Int. J. Syst. Evol. Microbiol.">
        <title>The Global Catalogue of Microorganisms (GCM) 10K type strain sequencing project: providing services to taxonomists for standard genome sequencing and annotation.</title>
        <authorList>
            <consortium name="The Broad Institute Genomics Platform"/>
            <consortium name="The Broad Institute Genome Sequencing Center for Infectious Disease"/>
            <person name="Wu L."/>
            <person name="Ma J."/>
        </authorList>
    </citation>
    <scope>NUCLEOTIDE SEQUENCE [LARGE SCALE GENOMIC DNA]</scope>
    <source>
        <strain evidence="4">JCM 18126</strain>
    </source>
</reference>
<name>A0ABP9HKN9_9ACTN</name>
<keyword evidence="4" id="KW-1185">Reference proteome</keyword>
<dbReference type="PANTHER" id="PTHR44757">
    <property type="entry name" value="DIGUANYLATE CYCLASE DGCP"/>
    <property type="match status" value="1"/>
</dbReference>
<feature type="domain" description="GGDEF" evidence="2">
    <location>
        <begin position="535"/>
        <end position="668"/>
    </location>
</feature>
<dbReference type="SMART" id="SM00052">
    <property type="entry name" value="EAL"/>
    <property type="match status" value="1"/>
</dbReference>
<dbReference type="Pfam" id="PF00990">
    <property type="entry name" value="GGDEF"/>
    <property type="match status" value="1"/>
</dbReference>
<dbReference type="SMART" id="SM00065">
    <property type="entry name" value="GAF"/>
    <property type="match status" value="1"/>
</dbReference>
<dbReference type="PROSITE" id="PS50883">
    <property type="entry name" value="EAL"/>
    <property type="match status" value="1"/>
</dbReference>
<dbReference type="InterPro" id="IPR052155">
    <property type="entry name" value="Biofilm_reg_signaling"/>
</dbReference>
<dbReference type="CDD" id="cd01949">
    <property type="entry name" value="GGDEF"/>
    <property type="match status" value="1"/>
</dbReference>
<dbReference type="InterPro" id="IPR035919">
    <property type="entry name" value="EAL_sf"/>
</dbReference>
<proteinExistence type="predicted"/>
<evidence type="ECO:0000259" key="1">
    <source>
        <dbReference type="PROSITE" id="PS50883"/>
    </source>
</evidence>
<feature type="domain" description="EAL" evidence="1">
    <location>
        <begin position="681"/>
        <end position="936"/>
    </location>
</feature>
<dbReference type="SUPFAM" id="SSF55073">
    <property type="entry name" value="Nucleotide cyclase"/>
    <property type="match status" value="1"/>
</dbReference>
<dbReference type="Pfam" id="PF00563">
    <property type="entry name" value="EAL"/>
    <property type="match status" value="1"/>
</dbReference>
<dbReference type="InterPro" id="IPR003018">
    <property type="entry name" value="GAF"/>
</dbReference>
<dbReference type="Gene3D" id="3.30.450.40">
    <property type="match status" value="1"/>
</dbReference>
<dbReference type="InterPro" id="IPR001633">
    <property type="entry name" value="EAL_dom"/>
</dbReference>
<dbReference type="Gene3D" id="3.30.70.270">
    <property type="match status" value="1"/>
</dbReference>
<evidence type="ECO:0000259" key="2">
    <source>
        <dbReference type="PROSITE" id="PS50887"/>
    </source>
</evidence>
<protein>
    <recommendedName>
        <fullName evidence="5">Diguanylate cyclase (GGDEF)-like protein</fullName>
    </recommendedName>
</protein>
<dbReference type="InterPro" id="IPR029787">
    <property type="entry name" value="Nucleotide_cyclase"/>
</dbReference>
<gene>
    <name evidence="3" type="ORF">GCM10023225_13080</name>
</gene>
<evidence type="ECO:0008006" key="5">
    <source>
        <dbReference type="Google" id="ProtNLM"/>
    </source>
</evidence>
<dbReference type="SUPFAM" id="SSF141868">
    <property type="entry name" value="EAL domain-like"/>
    <property type="match status" value="1"/>
</dbReference>
<dbReference type="NCBIfam" id="TIGR00254">
    <property type="entry name" value="GGDEF"/>
    <property type="match status" value="1"/>
</dbReference>
<dbReference type="Proteomes" id="UP001501195">
    <property type="component" value="Unassembled WGS sequence"/>
</dbReference>
<dbReference type="InterPro" id="IPR043128">
    <property type="entry name" value="Rev_trsase/Diguanyl_cyclase"/>
</dbReference>
<dbReference type="CDD" id="cd01948">
    <property type="entry name" value="EAL"/>
    <property type="match status" value="1"/>
</dbReference>
<dbReference type="EMBL" id="BAABIL010000170">
    <property type="protein sequence ID" value="GAA4972982.1"/>
    <property type="molecule type" value="Genomic_DNA"/>
</dbReference>